<protein>
    <submittedName>
        <fullName evidence="2">Sigma-E processing peptidase SpoIIGA</fullName>
    </submittedName>
</protein>
<sequence length="264" mass="30599">MIVYLDIFIIENFIVNLFLLYITAQTLKVNTKLLYKILASIIGTLYAVISVYTKFKYLFYIPIKLAVAVSMVIICFKKSNFLFNFKASLLFILYSMLLAGLCLFIELNSTIKIKMNFDTFSYKGLLASIMITYILIHRISVYIRGRRQLGNLIYDVDIVVNKDKKKVRAFLDTGNELTEPATSLPVIIVEKNIFKDMDFNIKNKFFIPYKVINGCCGKLEGFKPKYIRIYMEDRFEDRQVIVAFCDNQLSTLNDYNALLSRGIL</sequence>
<dbReference type="Pfam" id="PF03419">
    <property type="entry name" value="Peptidase_U4"/>
    <property type="match status" value="1"/>
</dbReference>
<dbReference type="NCBIfam" id="TIGR02854">
    <property type="entry name" value="spore_II_GA"/>
    <property type="match status" value="1"/>
</dbReference>
<dbReference type="EMBL" id="JAPQER010000002">
    <property type="protein sequence ID" value="MCY6484030.1"/>
    <property type="molecule type" value="Genomic_DNA"/>
</dbReference>
<keyword evidence="1" id="KW-0812">Transmembrane</keyword>
<dbReference type="RefSeq" id="WP_268040301.1">
    <property type="nucleotide sequence ID" value="NZ_JAPQER010000002.1"/>
</dbReference>
<keyword evidence="3" id="KW-1185">Reference proteome</keyword>
<name>A0ABT4D1K0_9CLOT</name>
<comment type="caution">
    <text evidence="2">The sequence shown here is derived from an EMBL/GenBank/DDBJ whole genome shotgun (WGS) entry which is preliminary data.</text>
</comment>
<accession>A0ABT4D1K0</accession>
<feature type="transmembrane region" description="Helical" evidence="1">
    <location>
        <begin position="58"/>
        <end position="76"/>
    </location>
</feature>
<keyword evidence="1" id="KW-0472">Membrane</keyword>
<feature type="transmembrane region" description="Helical" evidence="1">
    <location>
        <begin position="33"/>
        <end position="52"/>
    </location>
</feature>
<feature type="transmembrane region" description="Helical" evidence="1">
    <location>
        <begin position="6"/>
        <end position="24"/>
    </location>
</feature>
<evidence type="ECO:0000256" key="1">
    <source>
        <dbReference type="SAM" id="Phobius"/>
    </source>
</evidence>
<gene>
    <name evidence="2" type="primary">spoIIGA</name>
    <name evidence="2" type="ORF">OW763_06655</name>
</gene>
<dbReference type="InterPro" id="IPR005081">
    <property type="entry name" value="SpoIIGA"/>
</dbReference>
<keyword evidence="1" id="KW-1133">Transmembrane helix</keyword>
<proteinExistence type="predicted"/>
<feature type="transmembrane region" description="Helical" evidence="1">
    <location>
        <begin position="88"/>
        <end position="107"/>
    </location>
</feature>
<organism evidence="2 3">
    <name type="scientific">Clostridium aestuarii</name>
    <dbReference type="NCBI Taxonomy" id="338193"/>
    <lineage>
        <taxon>Bacteria</taxon>
        <taxon>Bacillati</taxon>
        <taxon>Bacillota</taxon>
        <taxon>Clostridia</taxon>
        <taxon>Eubacteriales</taxon>
        <taxon>Clostridiaceae</taxon>
        <taxon>Clostridium</taxon>
    </lineage>
</organism>
<reference evidence="2" key="1">
    <citation type="submission" date="2022-12" db="EMBL/GenBank/DDBJ databases">
        <authorList>
            <person name="Wang J."/>
        </authorList>
    </citation>
    <scope>NUCLEOTIDE SEQUENCE</scope>
    <source>
        <strain evidence="2">HY-45-18</strain>
    </source>
</reference>
<evidence type="ECO:0000313" key="3">
    <source>
        <dbReference type="Proteomes" id="UP001078443"/>
    </source>
</evidence>
<feature type="transmembrane region" description="Helical" evidence="1">
    <location>
        <begin position="119"/>
        <end position="136"/>
    </location>
</feature>
<evidence type="ECO:0000313" key="2">
    <source>
        <dbReference type="EMBL" id="MCY6484030.1"/>
    </source>
</evidence>
<dbReference type="PIRSF" id="PIRSF018571">
    <property type="entry name" value="SpoIIGA"/>
    <property type="match status" value="1"/>
</dbReference>
<dbReference type="Proteomes" id="UP001078443">
    <property type="component" value="Unassembled WGS sequence"/>
</dbReference>